<dbReference type="InterPro" id="IPR002559">
    <property type="entry name" value="Transposase_11"/>
</dbReference>
<sequence>MLRTLYQKLLRINLSESQAQTLELLVLMLQSYRQVRLSTLANVFPQPIQYSSRLRNIQRFLKLPQLSAKLLWFPIIKAALKSEFREKHLNREQRRKRSKFRLKTKNYVAVALDRTQWRDRNLLMVTIIWGHHALPIYWELLPKLGSSSFREQKRVLGPVLALLKPYPVVVIGDREFHSAQLADWLRVRGVNVVFRQKKSAFVATSCQPGKSLKTQGFKSGESHFFKNVTLQKFAPIHGFNLGVYWQKIHRGKKVKKPWYLLTTLDNPKLVKQLYQARWGIEMMFRDCQSGGYNMESTRVDSTRFLALVLLITFAYWLATLGGHEWEANHLVAYLGRSEKTPNNFPHHSIFGLGLSGYAWSQSLVFWQEEMLALMALKPHKAHNFRQGLNALSLVQQSV</sequence>
<dbReference type="Proteomes" id="UP000004061">
    <property type="component" value="Unassembled WGS sequence"/>
</dbReference>
<dbReference type="NCBIfam" id="NF033591">
    <property type="entry name" value="transpos_IS4_2"/>
    <property type="match status" value="1"/>
</dbReference>
<comment type="caution">
    <text evidence="2">The sequence shown here is derived from an EMBL/GenBank/DDBJ whole genome shotgun (WGS) entry which is preliminary data.</text>
</comment>
<dbReference type="InterPro" id="IPR047658">
    <property type="entry name" value="IS4-like_transpos"/>
</dbReference>
<dbReference type="GO" id="GO:0006313">
    <property type="term" value="P:DNA transposition"/>
    <property type="evidence" value="ECO:0007669"/>
    <property type="project" value="InterPro"/>
</dbReference>
<dbReference type="SUPFAM" id="SSF53098">
    <property type="entry name" value="Ribonuclease H-like"/>
    <property type="match status" value="1"/>
</dbReference>
<reference evidence="2 3" key="1">
    <citation type="journal article" date="2011" name="Appl. Environ. Microbiol.">
        <title>Contribution of a Sodium Ion Gradient to Energy Conservation during Fermentation in the Cyanobacterium Arthrospira (Spirulina) maxima CS-328.</title>
        <authorList>
            <person name="Carrieri D."/>
            <person name="Ananyev G."/>
            <person name="Lenz O."/>
            <person name="Bryant D.A."/>
            <person name="Dismukes G.C."/>
        </authorList>
    </citation>
    <scope>NUCLEOTIDE SEQUENCE [LARGE SCALE GENOMIC DNA]</scope>
    <source>
        <strain evidence="2 3">CS-328</strain>
    </source>
</reference>
<dbReference type="Pfam" id="PF01609">
    <property type="entry name" value="DDE_Tnp_1"/>
    <property type="match status" value="1"/>
</dbReference>
<evidence type="ECO:0000259" key="1">
    <source>
        <dbReference type="Pfam" id="PF01609"/>
    </source>
</evidence>
<organism evidence="2 3">
    <name type="scientific">Limnospira maxima CS-328</name>
    <dbReference type="NCBI Taxonomy" id="513049"/>
    <lineage>
        <taxon>Bacteria</taxon>
        <taxon>Bacillati</taxon>
        <taxon>Cyanobacteriota</taxon>
        <taxon>Cyanophyceae</taxon>
        <taxon>Oscillatoriophycideae</taxon>
        <taxon>Oscillatoriales</taxon>
        <taxon>Sirenicapillariaceae</taxon>
        <taxon>Limnospira</taxon>
    </lineage>
</organism>
<dbReference type="RefSeq" id="WP_006668385.1">
    <property type="nucleotide sequence ID" value="NZ_ABYK01000005.1"/>
</dbReference>
<name>B5VWL5_LIMMA</name>
<protein>
    <submittedName>
        <fullName evidence="2">Transposase IS4 family protein</fullName>
    </submittedName>
</protein>
<keyword evidence="3" id="KW-1185">Reference proteome</keyword>
<dbReference type="AlphaFoldDB" id="B5VWL5"/>
<gene>
    <name evidence="2" type="ORF">AmaxDRAFT_0907</name>
</gene>
<evidence type="ECO:0000313" key="2">
    <source>
        <dbReference type="EMBL" id="EDZ96241.1"/>
    </source>
</evidence>
<feature type="domain" description="Transposase IS4-like" evidence="1">
    <location>
        <begin position="155"/>
        <end position="317"/>
    </location>
</feature>
<dbReference type="InterPro" id="IPR012337">
    <property type="entry name" value="RNaseH-like_sf"/>
</dbReference>
<dbReference type="EMBL" id="ABYK01000005">
    <property type="protein sequence ID" value="EDZ96241.1"/>
    <property type="molecule type" value="Genomic_DNA"/>
</dbReference>
<accession>B5VWL5</accession>
<dbReference type="GO" id="GO:0004803">
    <property type="term" value="F:transposase activity"/>
    <property type="evidence" value="ECO:0007669"/>
    <property type="project" value="InterPro"/>
</dbReference>
<proteinExistence type="predicted"/>
<evidence type="ECO:0000313" key="3">
    <source>
        <dbReference type="Proteomes" id="UP000004061"/>
    </source>
</evidence>
<dbReference type="GO" id="GO:0003677">
    <property type="term" value="F:DNA binding"/>
    <property type="evidence" value="ECO:0007669"/>
    <property type="project" value="InterPro"/>
</dbReference>